<keyword evidence="5" id="KW-0547">Nucleotide-binding</keyword>
<evidence type="ECO:0000313" key="13">
    <source>
        <dbReference type="EMBL" id="PWD97916.1"/>
    </source>
</evidence>
<dbReference type="OrthoDB" id="9796457at2"/>
<dbReference type="SMART" id="SM00387">
    <property type="entry name" value="HATPase_c"/>
    <property type="match status" value="1"/>
</dbReference>
<evidence type="ECO:0000256" key="6">
    <source>
        <dbReference type="ARBA" id="ARBA00022777"/>
    </source>
</evidence>
<dbReference type="PRINTS" id="PR00344">
    <property type="entry name" value="BCTRLSENSOR"/>
</dbReference>
<evidence type="ECO:0000256" key="8">
    <source>
        <dbReference type="ARBA" id="ARBA00023012"/>
    </source>
</evidence>
<dbReference type="RefSeq" id="WP_109265934.1">
    <property type="nucleotide sequence ID" value="NZ_QEWP01000022.1"/>
</dbReference>
<evidence type="ECO:0000256" key="4">
    <source>
        <dbReference type="ARBA" id="ARBA00022679"/>
    </source>
</evidence>
<evidence type="ECO:0000259" key="11">
    <source>
        <dbReference type="PROSITE" id="PS50109"/>
    </source>
</evidence>
<dbReference type="SMART" id="SM00091">
    <property type="entry name" value="PAS"/>
    <property type="match status" value="2"/>
</dbReference>
<dbReference type="Gene3D" id="3.30.450.20">
    <property type="entry name" value="PAS domain"/>
    <property type="match status" value="2"/>
</dbReference>
<accession>A0A2U2B4D5</accession>
<keyword evidence="6" id="KW-0418">Kinase</keyword>
<dbReference type="InterPro" id="IPR004358">
    <property type="entry name" value="Sig_transdc_His_kin-like_C"/>
</dbReference>
<dbReference type="InterPro" id="IPR000014">
    <property type="entry name" value="PAS"/>
</dbReference>
<keyword evidence="3" id="KW-0597">Phosphoprotein</keyword>
<dbReference type="InterPro" id="IPR036097">
    <property type="entry name" value="HisK_dim/P_sf"/>
</dbReference>
<dbReference type="CDD" id="cd00130">
    <property type="entry name" value="PAS"/>
    <property type="match status" value="2"/>
</dbReference>
<dbReference type="GO" id="GO:0000155">
    <property type="term" value="F:phosphorelay sensor kinase activity"/>
    <property type="evidence" value="ECO:0007669"/>
    <property type="project" value="InterPro"/>
</dbReference>
<evidence type="ECO:0000256" key="5">
    <source>
        <dbReference type="ARBA" id="ARBA00022741"/>
    </source>
</evidence>
<keyword evidence="7" id="KW-0067">ATP-binding</keyword>
<evidence type="ECO:0000256" key="1">
    <source>
        <dbReference type="ARBA" id="ARBA00000085"/>
    </source>
</evidence>
<dbReference type="FunFam" id="3.30.565.10:FF:000010">
    <property type="entry name" value="Sensor histidine kinase RcsC"/>
    <property type="match status" value="1"/>
</dbReference>
<dbReference type="InterPro" id="IPR036890">
    <property type="entry name" value="HATPase_C_sf"/>
</dbReference>
<protein>
    <recommendedName>
        <fullName evidence="10">Sensory/regulatory protein RpfC</fullName>
        <ecNumber evidence="2">2.7.13.3</ecNumber>
    </recommendedName>
</protein>
<dbReference type="EMBL" id="QEWP01000022">
    <property type="protein sequence ID" value="PWD97916.1"/>
    <property type="molecule type" value="Genomic_DNA"/>
</dbReference>
<feature type="domain" description="PAS" evidence="12">
    <location>
        <begin position="155"/>
        <end position="209"/>
    </location>
</feature>
<dbReference type="FunFam" id="1.10.287.130:FF:000002">
    <property type="entry name" value="Two-component osmosensing histidine kinase"/>
    <property type="match status" value="1"/>
</dbReference>
<dbReference type="InterPro" id="IPR050736">
    <property type="entry name" value="Sensor_HK_Regulatory"/>
</dbReference>
<dbReference type="EC" id="2.7.13.3" evidence="2"/>
<dbReference type="Pfam" id="PF13426">
    <property type="entry name" value="PAS_9"/>
    <property type="match status" value="2"/>
</dbReference>
<dbReference type="InterPro" id="IPR003594">
    <property type="entry name" value="HATPase_dom"/>
</dbReference>
<feature type="domain" description="PAS" evidence="12">
    <location>
        <begin position="55"/>
        <end position="105"/>
    </location>
</feature>
<comment type="caution">
    <text evidence="13">The sequence shown here is derived from an EMBL/GenBank/DDBJ whole genome shotgun (WGS) entry which is preliminary data.</text>
</comment>
<dbReference type="PANTHER" id="PTHR43711:SF31">
    <property type="entry name" value="HISTIDINE KINASE"/>
    <property type="match status" value="1"/>
</dbReference>
<dbReference type="Pfam" id="PF00512">
    <property type="entry name" value="HisKA"/>
    <property type="match status" value="1"/>
</dbReference>
<feature type="domain" description="Histidine kinase" evidence="11">
    <location>
        <begin position="299"/>
        <end position="517"/>
    </location>
</feature>
<evidence type="ECO:0000313" key="14">
    <source>
        <dbReference type="Proteomes" id="UP000244956"/>
    </source>
</evidence>
<gene>
    <name evidence="13" type="ORF">DDZ16_18335</name>
</gene>
<evidence type="ECO:0000256" key="2">
    <source>
        <dbReference type="ARBA" id="ARBA00012438"/>
    </source>
</evidence>
<dbReference type="PROSITE" id="PS50109">
    <property type="entry name" value="HIS_KIN"/>
    <property type="match status" value="1"/>
</dbReference>
<dbReference type="Gene3D" id="3.30.565.10">
    <property type="entry name" value="Histidine kinase-like ATPase, C-terminal domain"/>
    <property type="match status" value="1"/>
</dbReference>
<dbReference type="NCBIfam" id="TIGR00229">
    <property type="entry name" value="sensory_box"/>
    <property type="match status" value="2"/>
</dbReference>
<dbReference type="SMART" id="SM00388">
    <property type="entry name" value="HisKA"/>
    <property type="match status" value="1"/>
</dbReference>
<keyword evidence="14" id="KW-1185">Reference proteome</keyword>
<name>A0A2U2B4D5_9BACT</name>
<evidence type="ECO:0000256" key="10">
    <source>
        <dbReference type="ARBA" id="ARBA00068150"/>
    </source>
</evidence>
<dbReference type="PROSITE" id="PS50112">
    <property type="entry name" value="PAS"/>
    <property type="match status" value="2"/>
</dbReference>
<comment type="catalytic activity">
    <reaction evidence="1">
        <text>ATP + protein L-histidine = ADP + protein N-phospho-L-histidine.</text>
        <dbReference type="EC" id="2.7.13.3"/>
    </reaction>
</comment>
<dbReference type="Pfam" id="PF02518">
    <property type="entry name" value="HATPase_c"/>
    <property type="match status" value="1"/>
</dbReference>
<dbReference type="SUPFAM" id="SSF47384">
    <property type="entry name" value="Homodimeric domain of signal transducing histidine kinase"/>
    <property type="match status" value="1"/>
</dbReference>
<dbReference type="InterPro" id="IPR003661">
    <property type="entry name" value="HisK_dim/P_dom"/>
</dbReference>
<dbReference type="Gene3D" id="1.10.287.130">
    <property type="match status" value="1"/>
</dbReference>
<dbReference type="GO" id="GO:0005524">
    <property type="term" value="F:ATP binding"/>
    <property type="evidence" value="ECO:0007669"/>
    <property type="project" value="UniProtKB-KW"/>
</dbReference>
<dbReference type="InterPro" id="IPR035965">
    <property type="entry name" value="PAS-like_dom_sf"/>
</dbReference>
<comment type="subunit">
    <text evidence="9">At low DSF concentrations, interacts with RpfF.</text>
</comment>
<evidence type="ECO:0000256" key="7">
    <source>
        <dbReference type="ARBA" id="ARBA00022840"/>
    </source>
</evidence>
<reference evidence="13 14" key="1">
    <citation type="submission" date="2018-05" db="EMBL/GenBank/DDBJ databases">
        <title>Marinilabilia rubrum sp. nov., isolated from saltern sediment.</title>
        <authorList>
            <person name="Zhang R."/>
        </authorList>
    </citation>
    <scope>NUCLEOTIDE SEQUENCE [LARGE SCALE GENOMIC DNA]</scope>
    <source>
        <strain evidence="13 14">WTE16</strain>
    </source>
</reference>
<dbReference type="SUPFAM" id="SSF55874">
    <property type="entry name" value="ATPase domain of HSP90 chaperone/DNA topoisomerase II/histidine kinase"/>
    <property type="match status" value="1"/>
</dbReference>
<organism evidence="13 14">
    <name type="scientific">Marinilabilia rubra</name>
    <dbReference type="NCBI Taxonomy" id="2162893"/>
    <lineage>
        <taxon>Bacteria</taxon>
        <taxon>Pseudomonadati</taxon>
        <taxon>Bacteroidota</taxon>
        <taxon>Bacteroidia</taxon>
        <taxon>Marinilabiliales</taxon>
        <taxon>Marinilabiliaceae</taxon>
        <taxon>Marinilabilia</taxon>
    </lineage>
</organism>
<proteinExistence type="predicted"/>
<dbReference type="InterPro" id="IPR005467">
    <property type="entry name" value="His_kinase_dom"/>
</dbReference>
<evidence type="ECO:0000256" key="9">
    <source>
        <dbReference type="ARBA" id="ARBA00064003"/>
    </source>
</evidence>
<dbReference type="SUPFAM" id="SSF55785">
    <property type="entry name" value="PYP-like sensor domain (PAS domain)"/>
    <property type="match status" value="2"/>
</dbReference>
<keyword evidence="4" id="KW-0808">Transferase</keyword>
<dbReference type="Proteomes" id="UP000244956">
    <property type="component" value="Unassembled WGS sequence"/>
</dbReference>
<dbReference type="PANTHER" id="PTHR43711">
    <property type="entry name" value="TWO-COMPONENT HISTIDINE KINASE"/>
    <property type="match status" value="1"/>
</dbReference>
<keyword evidence="8" id="KW-0902">Two-component regulatory system</keyword>
<evidence type="ECO:0000256" key="3">
    <source>
        <dbReference type="ARBA" id="ARBA00022553"/>
    </source>
</evidence>
<dbReference type="AlphaFoldDB" id="A0A2U2B4D5"/>
<evidence type="ECO:0000259" key="12">
    <source>
        <dbReference type="PROSITE" id="PS50112"/>
    </source>
</evidence>
<dbReference type="CDD" id="cd16922">
    <property type="entry name" value="HATPase_EvgS-ArcB-TorS-like"/>
    <property type="match status" value="1"/>
</dbReference>
<sequence length="520" mass="59669">MTQSPTNKELEERIKYLEQELFRLRKRSEMELREENEDRFKTLAEAAQEGIFILENGYCIEANLNGCQMFGYSYEEIIGRKASSVFVHEDRELVKQNIIDEVTTPYEALALRKDGSQFFAEIKGKNFTFRGRKVRVTSVIDVTNRKRAEQRLIESESKYREVIENAADGILIGNLRGEIVEVNKGFLKMTGYSRNDVMNRHIKFLFDPEVLEKKPLRFDLLNKGQSIIIERDIIDVNGKPIPIEMNSKRPHANYYLAIIRDLRERRKAEENLISANKKLLDAKERAEESDRLKSAFLANMSHEIRTPMNGIIGFTELLRNPDLTDDERSDHLNVVISSGHQLLNIINDILEISRIETGQLTLTKKFVKVDSVLRSLFLFFQPMAEDTRNKLSISMDMHDLEPVIYTDEGKLRQILTNLISNALKFTNNGSVTLSFDQEGDYGHFAVRDTGIGIPADAIETIFDRFVQLKHVGVAKKSGTGLGLSICHKLVSLLNGEIWVESKINEGSRFHFLLPLRPKEE</sequence>
<dbReference type="CDD" id="cd00082">
    <property type="entry name" value="HisKA"/>
    <property type="match status" value="1"/>
</dbReference>